<protein>
    <submittedName>
        <fullName evidence="2">Uncharacterized protein</fullName>
    </submittedName>
</protein>
<sequence>MFNQKTPAKDQVQSGKSSKRPVPIRQGQQKTMSNQERPVEDSSDMVTLRLASNVSVDSYTCKDKSSR</sequence>
<evidence type="ECO:0000313" key="2">
    <source>
        <dbReference type="EMBL" id="KAK3610523.1"/>
    </source>
</evidence>
<reference evidence="2" key="3">
    <citation type="submission" date="2023-05" db="EMBL/GenBank/DDBJ databases">
        <authorList>
            <person name="Smith C.H."/>
        </authorList>
    </citation>
    <scope>NUCLEOTIDE SEQUENCE</scope>
    <source>
        <strain evidence="2">CHS0354</strain>
        <tissue evidence="2">Mantle</tissue>
    </source>
</reference>
<feature type="region of interest" description="Disordered" evidence="1">
    <location>
        <begin position="1"/>
        <end position="46"/>
    </location>
</feature>
<evidence type="ECO:0000313" key="3">
    <source>
        <dbReference type="Proteomes" id="UP001195483"/>
    </source>
</evidence>
<keyword evidence="3" id="KW-1185">Reference proteome</keyword>
<reference evidence="2" key="2">
    <citation type="journal article" date="2021" name="Genome Biol. Evol.">
        <title>Developing a high-quality reference genome for a parasitic bivalve with doubly uniparental inheritance (Bivalvia: Unionida).</title>
        <authorList>
            <person name="Smith C.H."/>
        </authorList>
    </citation>
    <scope>NUCLEOTIDE SEQUENCE</scope>
    <source>
        <strain evidence="2">CHS0354</strain>
        <tissue evidence="2">Mantle</tissue>
    </source>
</reference>
<proteinExistence type="predicted"/>
<name>A0AAE0TJ17_9BIVA</name>
<dbReference type="AlphaFoldDB" id="A0AAE0TJ17"/>
<evidence type="ECO:0000256" key="1">
    <source>
        <dbReference type="SAM" id="MobiDB-lite"/>
    </source>
</evidence>
<reference evidence="2" key="1">
    <citation type="journal article" date="2021" name="Genome Biol. Evol.">
        <title>A High-Quality Reference Genome for a Parasitic Bivalve with Doubly Uniparental Inheritance (Bivalvia: Unionida).</title>
        <authorList>
            <person name="Smith C.H."/>
        </authorList>
    </citation>
    <scope>NUCLEOTIDE SEQUENCE</scope>
    <source>
        <strain evidence="2">CHS0354</strain>
    </source>
</reference>
<organism evidence="2 3">
    <name type="scientific">Potamilus streckersoni</name>
    <dbReference type="NCBI Taxonomy" id="2493646"/>
    <lineage>
        <taxon>Eukaryota</taxon>
        <taxon>Metazoa</taxon>
        <taxon>Spiralia</taxon>
        <taxon>Lophotrochozoa</taxon>
        <taxon>Mollusca</taxon>
        <taxon>Bivalvia</taxon>
        <taxon>Autobranchia</taxon>
        <taxon>Heteroconchia</taxon>
        <taxon>Palaeoheterodonta</taxon>
        <taxon>Unionida</taxon>
        <taxon>Unionoidea</taxon>
        <taxon>Unionidae</taxon>
        <taxon>Ambleminae</taxon>
        <taxon>Lampsilini</taxon>
        <taxon>Potamilus</taxon>
    </lineage>
</organism>
<accession>A0AAE0TJ17</accession>
<feature type="compositionally biased region" description="Polar residues" evidence="1">
    <location>
        <begin position="1"/>
        <end position="16"/>
    </location>
</feature>
<comment type="caution">
    <text evidence="2">The sequence shown here is derived from an EMBL/GenBank/DDBJ whole genome shotgun (WGS) entry which is preliminary data.</text>
</comment>
<dbReference type="Proteomes" id="UP001195483">
    <property type="component" value="Unassembled WGS sequence"/>
</dbReference>
<feature type="compositionally biased region" description="Polar residues" evidence="1">
    <location>
        <begin position="26"/>
        <end position="36"/>
    </location>
</feature>
<dbReference type="EMBL" id="JAEAOA010000587">
    <property type="protein sequence ID" value="KAK3610523.1"/>
    <property type="molecule type" value="Genomic_DNA"/>
</dbReference>
<gene>
    <name evidence="2" type="ORF">CHS0354_008952</name>
</gene>